<organism evidence="2 3">
    <name type="scientific">Solilutibacter oculi</name>
    <dbReference type="NCBI Taxonomy" id="2698682"/>
    <lineage>
        <taxon>Bacteria</taxon>
        <taxon>Pseudomonadati</taxon>
        <taxon>Pseudomonadota</taxon>
        <taxon>Gammaproteobacteria</taxon>
        <taxon>Lysobacterales</taxon>
        <taxon>Lysobacteraceae</taxon>
        <taxon>Solilutibacter</taxon>
    </lineage>
</organism>
<protein>
    <submittedName>
        <fullName evidence="2">Uncharacterized protein</fullName>
    </submittedName>
</protein>
<dbReference type="RefSeq" id="WP_112926085.1">
    <property type="nucleotide sequence ID" value="NZ_CP029556.1"/>
</dbReference>
<name>A0A344J4B0_9GAMM</name>
<dbReference type="AlphaFoldDB" id="A0A344J4B0"/>
<dbReference type="Proteomes" id="UP000251842">
    <property type="component" value="Chromosome"/>
</dbReference>
<proteinExistence type="predicted"/>
<feature type="compositionally biased region" description="Low complexity" evidence="1">
    <location>
        <begin position="8"/>
        <end position="29"/>
    </location>
</feature>
<dbReference type="OrthoDB" id="6028411at2"/>
<evidence type="ECO:0000256" key="1">
    <source>
        <dbReference type="SAM" id="MobiDB-lite"/>
    </source>
</evidence>
<gene>
    <name evidence="2" type="ORF">DCD74_03460</name>
</gene>
<feature type="region of interest" description="Disordered" evidence="1">
    <location>
        <begin position="76"/>
        <end position="98"/>
    </location>
</feature>
<evidence type="ECO:0000313" key="3">
    <source>
        <dbReference type="Proteomes" id="UP000251842"/>
    </source>
</evidence>
<keyword evidence="3" id="KW-1185">Reference proteome</keyword>
<accession>A0A344J4B0</accession>
<dbReference type="EMBL" id="CP029556">
    <property type="protein sequence ID" value="AXA83870.1"/>
    <property type="molecule type" value="Genomic_DNA"/>
</dbReference>
<evidence type="ECO:0000313" key="2">
    <source>
        <dbReference type="EMBL" id="AXA83870.1"/>
    </source>
</evidence>
<reference evidence="3" key="1">
    <citation type="submission" date="2018-05" db="EMBL/GenBank/DDBJ databases">
        <title>Luteimonas pekinense sp. nov., isolated from human Meibomian gland secretions, Beijing, China.</title>
        <authorList>
            <person name="Wen T."/>
            <person name="Bai H."/>
            <person name="Lv H."/>
        </authorList>
    </citation>
    <scope>NUCLEOTIDE SEQUENCE [LARGE SCALE GENOMIC DNA]</scope>
    <source>
        <strain evidence="3">83-4</strain>
    </source>
</reference>
<dbReference type="KEGG" id="lue:DCD74_03460"/>
<sequence length="98" mass="10243">MPSRKKTPVATPAPDASPATATPPARTRTGAFLPARKASDRSPMTHEVIAADLEAFRKSGGKIEVLGVTRTLQRIGADANADEAPSAPARPGVTRKTR</sequence>
<feature type="region of interest" description="Disordered" evidence="1">
    <location>
        <begin position="1"/>
        <end position="29"/>
    </location>
</feature>